<feature type="region of interest" description="Disordered" evidence="1">
    <location>
        <begin position="77"/>
        <end position="108"/>
    </location>
</feature>
<evidence type="ECO:0000313" key="3">
    <source>
        <dbReference type="Proteomes" id="UP000242791"/>
    </source>
</evidence>
<comment type="caution">
    <text evidence="2">The sequence shown here is derived from an EMBL/GenBank/DDBJ whole genome shotgun (WGS) entry which is preliminary data.</text>
</comment>
<reference evidence="2 3" key="1">
    <citation type="submission" date="2015-08" db="EMBL/GenBank/DDBJ databases">
        <title>Emmonsia species relationships and genome sequence.</title>
        <authorList>
            <person name="Cuomo C.A."/>
            <person name="Schwartz I.S."/>
            <person name="Kenyon C."/>
            <person name="De Hoog G.S."/>
            <person name="Govender N.P."/>
            <person name="Botha A."/>
            <person name="Moreno L."/>
            <person name="De Vries M."/>
            <person name="Munoz J.F."/>
            <person name="Stielow J.B."/>
        </authorList>
    </citation>
    <scope>NUCLEOTIDE SEQUENCE [LARGE SCALE GENOMIC DNA]</scope>
    <source>
        <strain evidence="2 3">EI222</strain>
    </source>
</reference>
<proteinExistence type="predicted"/>
<dbReference type="EMBL" id="LGTZ01000193">
    <property type="protein sequence ID" value="OJD26668.1"/>
    <property type="molecule type" value="Genomic_DNA"/>
</dbReference>
<keyword evidence="3" id="KW-1185">Reference proteome</keyword>
<accession>A0A1J9RF93</accession>
<feature type="compositionally biased region" description="Basic and acidic residues" evidence="1">
    <location>
        <begin position="77"/>
        <end position="94"/>
    </location>
</feature>
<gene>
    <name evidence="2" type="ORF">ACJ73_01951</name>
</gene>
<evidence type="ECO:0000256" key="1">
    <source>
        <dbReference type="SAM" id="MobiDB-lite"/>
    </source>
</evidence>
<dbReference type="VEuPathDB" id="FungiDB:ACJ73_01951"/>
<dbReference type="Proteomes" id="UP000242791">
    <property type="component" value="Unassembled WGS sequence"/>
</dbReference>
<dbReference type="AlphaFoldDB" id="A0A1J9RF93"/>
<protein>
    <submittedName>
        <fullName evidence="2">Uncharacterized protein</fullName>
    </submittedName>
</protein>
<sequence>MVTPSAAATGSTKVTGQTSALWEWTKPRTTPAGQACMWLWTAARLNKDGIDNILPWKGQNRPCLRTMGKGIELLTSHKEDAMGPLRARETKEGESPTLYNIQRDRLAS</sequence>
<evidence type="ECO:0000313" key="2">
    <source>
        <dbReference type="EMBL" id="OJD26668.1"/>
    </source>
</evidence>
<name>A0A1J9RF93_9EURO</name>
<organism evidence="2 3">
    <name type="scientific">Blastomyces percursus</name>
    <dbReference type="NCBI Taxonomy" id="1658174"/>
    <lineage>
        <taxon>Eukaryota</taxon>
        <taxon>Fungi</taxon>
        <taxon>Dikarya</taxon>
        <taxon>Ascomycota</taxon>
        <taxon>Pezizomycotina</taxon>
        <taxon>Eurotiomycetes</taxon>
        <taxon>Eurotiomycetidae</taxon>
        <taxon>Onygenales</taxon>
        <taxon>Ajellomycetaceae</taxon>
        <taxon>Blastomyces</taxon>
    </lineage>
</organism>